<evidence type="ECO:0000313" key="4">
    <source>
        <dbReference type="Proteomes" id="UP000199012"/>
    </source>
</evidence>
<keyword evidence="1" id="KW-0472">Membrane</keyword>
<dbReference type="RefSeq" id="WP_090033149.1">
    <property type="nucleotide sequence ID" value="NZ_BONM01000004.1"/>
</dbReference>
<name>A0A1I0Z4N0_9CELL</name>
<accession>A0A1I0Z4N0</accession>
<keyword evidence="1" id="KW-1133">Transmembrane helix</keyword>
<dbReference type="EMBL" id="FOKA01000009">
    <property type="protein sequence ID" value="SFB19560.1"/>
    <property type="molecule type" value="Genomic_DNA"/>
</dbReference>
<dbReference type="Proteomes" id="UP000199012">
    <property type="component" value="Unassembled WGS sequence"/>
</dbReference>
<dbReference type="Pfam" id="PF14342">
    <property type="entry name" value="DUF4396"/>
    <property type="match status" value="1"/>
</dbReference>
<protein>
    <recommendedName>
        <fullName evidence="2">DUF4396 domain-containing protein</fullName>
    </recommendedName>
</protein>
<organism evidence="3 4">
    <name type="scientific">Cellulomonas marina</name>
    <dbReference type="NCBI Taxonomy" id="988821"/>
    <lineage>
        <taxon>Bacteria</taxon>
        <taxon>Bacillati</taxon>
        <taxon>Actinomycetota</taxon>
        <taxon>Actinomycetes</taxon>
        <taxon>Micrococcales</taxon>
        <taxon>Cellulomonadaceae</taxon>
        <taxon>Cellulomonas</taxon>
    </lineage>
</organism>
<evidence type="ECO:0000313" key="3">
    <source>
        <dbReference type="EMBL" id="SFB19560.1"/>
    </source>
</evidence>
<dbReference type="OrthoDB" id="9784773at2"/>
<reference evidence="3 4" key="1">
    <citation type="submission" date="2016-10" db="EMBL/GenBank/DDBJ databases">
        <authorList>
            <person name="de Groot N.N."/>
        </authorList>
    </citation>
    <scope>NUCLEOTIDE SEQUENCE [LARGE SCALE GENOMIC DNA]</scope>
    <source>
        <strain evidence="3 4">CGMCC 4.6945</strain>
    </source>
</reference>
<keyword evidence="4" id="KW-1185">Reference proteome</keyword>
<dbReference type="AlphaFoldDB" id="A0A1I0Z4N0"/>
<dbReference type="STRING" id="988821.SAMN05421867_109124"/>
<feature type="transmembrane region" description="Helical" evidence="1">
    <location>
        <begin position="78"/>
        <end position="96"/>
    </location>
</feature>
<dbReference type="InterPro" id="IPR025509">
    <property type="entry name" value="DUF4396"/>
</dbReference>
<evidence type="ECO:0000256" key="1">
    <source>
        <dbReference type="SAM" id="Phobius"/>
    </source>
</evidence>
<evidence type="ECO:0000259" key="2">
    <source>
        <dbReference type="Pfam" id="PF14342"/>
    </source>
</evidence>
<feature type="transmembrane region" description="Helical" evidence="1">
    <location>
        <begin position="43"/>
        <end position="66"/>
    </location>
</feature>
<gene>
    <name evidence="3" type="ORF">SAMN05421867_109124</name>
</gene>
<feature type="transmembrane region" description="Helical" evidence="1">
    <location>
        <begin position="116"/>
        <end position="141"/>
    </location>
</feature>
<keyword evidence="1" id="KW-0812">Transmembrane</keyword>
<proteinExistence type="predicted"/>
<sequence>MAGTAVRGPAPDWTAARSATLHCLLGCTIGEVTGMAIGQGAGWSPVATIALSVALAFVAGIALATVRIARLGLPWRRAVRVAAAAEVVSISVMELVDNLVLAVLPGGLTAGPTTALFWGAMAVALAVAFVVTLPVNALLIARGRGHALVPHAGGHHT</sequence>
<feature type="domain" description="DUF4396" evidence="2">
    <location>
        <begin position="13"/>
        <end position="144"/>
    </location>
</feature>